<keyword evidence="1" id="KW-0614">Plasmid</keyword>
<dbReference type="AlphaFoldDB" id="A0A248VXN2"/>
<dbReference type="RefSeq" id="WP_095423457.1">
    <property type="nucleotide sequence ID" value="NZ_CP022992.1"/>
</dbReference>
<organism evidence="1 2">
    <name type="scientific">Paraburkholderia aromaticivorans</name>
    <dbReference type="NCBI Taxonomy" id="2026199"/>
    <lineage>
        <taxon>Bacteria</taxon>
        <taxon>Pseudomonadati</taxon>
        <taxon>Pseudomonadota</taxon>
        <taxon>Betaproteobacteria</taxon>
        <taxon>Burkholderiales</taxon>
        <taxon>Burkholderiaceae</taxon>
        <taxon>Paraburkholderia</taxon>
    </lineage>
</organism>
<dbReference type="EMBL" id="CP022992">
    <property type="protein sequence ID" value="ASW03643.1"/>
    <property type="molecule type" value="Genomic_DNA"/>
</dbReference>
<proteinExistence type="predicted"/>
<name>A0A248VXN2_9BURK</name>
<reference evidence="1 2" key="1">
    <citation type="submission" date="2017-08" db="EMBL/GenBank/DDBJ databases">
        <title>Identification and genetic characteristics of simultaneous BTEX- and naphthalene-degrading Paraburkholderia sp. BN5 isolated from petroleum-contaminated soil.</title>
        <authorList>
            <person name="Lee Y."/>
            <person name="Jeon C.O."/>
        </authorList>
    </citation>
    <scope>NUCLEOTIDE SEQUENCE [LARGE SCALE GENOMIC DNA]</scope>
    <source>
        <strain evidence="1 2">BN5</strain>
        <plasmid evidence="1 2">pBN2</plasmid>
    </source>
</reference>
<protein>
    <submittedName>
        <fullName evidence="1">Uncharacterized protein</fullName>
    </submittedName>
</protein>
<sequence>MKHIIEATGNLTFLIENDRDREILEDIKDRVGGNDVRFLDDMLDQLGFLGNAKLFGIAPVDVGALTDAPMLSDAIDLQDDGSIVVLGNVWWYPNYEVEDFAERLIERGSVTFQAAA</sequence>
<geneLocation type="plasmid" evidence="1 2">
    <name>pBN2</name>
</geneLocation>
<dbReference type="KEGG" id="parb:CJU94_36170"/>
<dbReference type="OrthoDB" id="9963443at2"/>
<dbReference type="Proteomes" id="UP000215158">
    <property type="component" value="Plasmid pBN2"/>
</dbReference>
<accession>A0A248VXN2</accession>
<keyword evidence="2" id="KW-1185">Reference proteome</keyword>
<gene>
    <name evidence="1" type="ORF">CJU94_36170</name>
</gene>
<evidence type="ECO:0000313" key="1">
    <source>
        <dbReference type="EMBL" id="ASW03643.1"/>
    </source>
</evidence>
<evidence type="ECO:0000313" key="2">
    <source>
        <dbReference type="Proteomes" id="UP000215158"/>
    </source>
</evidence>